<sequence>MQLKFLINTLLGITLVNARIIMLLRHGEKLDDSMVYLSNQGIARSECLAEKFGTVFYPPNKIYSQCPNEEKPSTRPRDTATPIAQKFNLNITLYYNKGQADALVKDIKQSPEEIVLVSWSNDELNNIAKEFGIPNPPAWDGKIFDQLWIINKIGDPFVLEGNDIKPLAVYYGKENNMKVVKQDVDDCIVERLRRSGNDPSVTNSKTTRIIRIVKTSQPSDKSNDDDDDTSNSYKMKTNIIVVFGIIFTVISILI</sequence>
<name>A0A1Y1WVY4_9FUNG</name>
<dbReference type="InterPro" id="IPR029033">
    <property type="entry name" value="His_PPase_superfam"/>
</dbReference>
<evidence type="ECO:0000313" key="2">
    <source>
        <dbReference type="Proteomes" id="UP000193944"/>
    </source>
</evidence>
<dbReference type="SUPFAM" id="SSF53254">
    <property type="entry name" value="Phosphoglycerate mutase-like"/>
    <property type="match status" value="1"/>
</dbReference>
<reference evidence="1 2" key="1">
    <citation type="submission" date="2016-08" db="EMBL/GenBank/DDBJ databases">
        <title>A Parts List for Fungal Cellulosomes Revealed by Comparative Genomics.</title>
        <authorList>
            <consortium name="DOE Joint Genome Institute"/>
            <person name="Haitjema C.H."/>
            <person name="Gilmore S.P."/>
            <person name="Henske J.K."/>
            <person name="Solomon K.V."/>
            <person name="De Groot R."/>
            <person name="Kuo A."/>
            <person name="Mondo S.J."/>
            <person name="Salamov A.A."/>
            <person name="Labutti K."/>
            <person name="Zhao Z."/>
            <person name="Chiniquy J."/>
            <person name="Barry K."/>
            <person name="Brewer H.M."/>
            <person name="Purvine S.O."/>
            <person name="Wright A.T."/>
            <person name="Boxma B."/>
            <person name="Van Alen T."/>
            <person name="Hackstein J.H."/>
            <person name="Baker S.E."/>
            <person name="Grigoriev I.V."/>
            <person name="O'Malley M.A."/>
        </authorList>
    </citation>
    <scope>NUCLEOTIDE SEQUENCE [LARGE SCALE GENOMIC DNA]</scope>
    <source>
        <strain evidence="1 2">S4</strain>
    </source>
</reference>
<reference evidence="1 2" key="2">
    <citation type="submission" date="2016-08" db="EMBL/GenBank/DDBJ databases">
        <title>Pervasive Adenine N6-methylation of Active Genes in Fungi.</title>
        <authorList>
            <consortium name="DOE Joint Genome Institute"/>
            <person name="Mondo S.J."/>
            <person name="Dannebaum R.O."/>
            <person name="Kuo R.C."/>
            <person name="Labutti K."/>
            <person name="Haridas S."/>
            <person name="Kuo A."/>
            <person name="Salamov A."/>
            <person name="Ahrendt S.R."/>
            <person name="Lipzen A."/>
            <person name="Sullivan W."/>
            <person name="Andreopoulos W.B."/>
            <person name="Clum A."/>
            <person name="Lindquist E."/>
            <person name="Daum C."/>
            <person name="Ramamoorthy G.K."/>
            <person name="Gryganskyi A."/>
            <person name="Culley D."/>
            <person name="Magnuson J.K."/>
            <person name="James T.Y."/>
            <person name="O'Malley M.A."/>
            <person name="Stajich J.E."/>
            <person name="Spatafora J.W."/>
            <person name="Visel A."/>
            <person name="Grigoriev I.V."/>
        </authorList>
    </citation>
    <scope>NUCLEOTIDE SEQUENCE [LARGE SCALE GENOMIC DNA]</scope>
    <source>
        <strain evidence="1 2">S4</strain>
    </source>
</reference>
<dbReference type="Proteomes" id="UP000193944">
    <property type="component" value="Unassembled WGS sequence"/>
</dbReference>
<protein>
    <recommendedName>
        <fullName evidence="3">Phosphoglycerate mutase-like protein</fullName>
    </recommendedName>
</protein>
<gene>
    <name evidence="1" type="ORF">BCR32DRAFT_328847</name>
</gene>
<dbReference type="CDD" id="cd07040">
    <property type="entry name" value="HP"/>
    <property type="match status" value="1"/>
</dbReference>
<evidence type="ECO:0000313" key="1">
    <source>
        <dbReference type="EMBL" id="ORX77673.1"/>
    </source>
</evidence>
<dbReference type="EMBL" id="MCFG01000239">
    <property type="protein sequence ID" value="ORX77673.1"/>
    <property type="molecule type" value="Genomic_DNA"/>
</dbReference>
<comment type="caution">
    <text evidence="1">The sequence shown here is derived from an EMBL/GenBank/DDBJ whole genome shotgun (WGS) entry which is preliminary data.</text>
</comment>
<keyword evidence="2" id="KW-1185">Reference proteome</keyword>
<dbReference type="OrthoDB" id="425925at2759"/>
<proteinExistence type="predicted"/>
<organism evidence="1 2">
    <name type="scientific">Anaeromyces robustus</name>
    <dbReference type="NCBI Taxonomy" id="1754192"/>
    <lineage>
        <taxon>Eukaryota</taxon>
        <taxon>Fungi</taxon>
        <taxon>Fungi incertae sedis</taxon>
        <taxon>Chytridiomycota</taxon>
        <taxon>Chytridiomycota incertae sedis</taxon>
        <taxon>Neocallimastigomycetes</taxon>
        <taxon>Neocallimastigales</taxon>
        <taxon>Neocallimastigaceae</taxon>
        <taxon>Anaeromyces</taxon>
    </lineage>
</organism>
<dbReference type="AlphaFoldDB" id="A0A1Y1WVY4"/>
<evidence type="ECO:0008006" key="3">
    <source>
        <dbReference type="Google" id="ProtNLM"/>
    </source>
</evidence>
<accession>A0A1Y1WVY4</accession>